<dbReference type="InterPro" id="IPR001005">
    <property type="entry name" value="SANT/Myb"/>
</dbReference>
<dbReference type="PANTHER" id="PTHR46872">
    <property type="entry name" value="DNA BINDING PROTEIN"/>
    <property type="match status" value="1"/>
</dbReference>
<protein>
    <recommendedName>
        <fullName evidence="2">Myb-like domain-containing protein</fullName>
    </recommendedName>
</protein>
<dbReference type="EMBL" id="JACMSC010000012">
    <property type="protein sequence ID" value="KAG6494849.1"/>
    <property type="molecule type" value="Genomic_DNA"/>
</dbReference>
<evidence type="ECO:0000313" key="4">
    <source>
        <dbReference type="Proteomes" id="UP000734854"/>
    </source>
</evidence>
<feature type="region of interest" description="Disordered" evidence="1">
    <location>
        <begin position="356"/>
        <end position="394"/>
    </location>
</feature>
<dbReference type="PANTHER" id="PTHR46872:SF10">
    <property type="entry name" value="MYB-LIKE DOMAIN-CONTAINING PROTEIN"/>
    <property type="match status" value="1"/>
</dbReference>
<proteinExistence type="predicted"/>
<name>A0A8J5FZ21_ZINOF</name>
<keyword evidence="4" id="KW-1185">Reference proteome</keyword>
<sequence length="538" mass="60619">MVFVHDDNCFPNEFACLSERHLACDDQITPYSEDYVYGFASAEGLASGNTNEVALSDKDKKRPSDSESCLQASKRLKQVDQHLQSSSFEEICTSAAQLSPGVFDDSKDHQLLIVDSEEFPTELKSHCFAQELPVRLPFCLGSSGYGCRASDFDRSEEILLPLYYGFSRKRVAIGGNHQADIPAWRPCELKNRSRDSECASHWNSITTSSYHNFETDSNKWLGTRVMPMPESSLLALDDPALHHKVDCSCIDDGSIRCVRQHVTRSRERIKQDIGLERFEQLGFGNMGEVVAQSWTEEEEQLFAEIVSLNPASLGNNFWNKMPLFFPDKSSKEVVSYYFNVFMLRRRAVQNRLDPLHVDSDNEELQENDDGEFVSEEDSVESPVSAEEDDVADDEDLDEMETIEEVDCTENHRCYKHTYDEKYSCGDAEGYIDTEESTFASGTQLAGSKLPPSVDYDIQDESCTSFEGTHNGIGFEDPIGSFPLEDVNLVYKDDQTDGFLNGHGDLQAWDKSYSSGGSEKDEFLSTVHVIEEVFGKEDM</sequence>
<organism evidence="3 4">
    <name type="scientific">Zingiber officinale</name>
    <name type="common">Ginger</name>
    <name type="synonym">Amomum zingiber</name>
    <dbReference type="NCBI Taxonomy" id="94328"/>
    <lineage>
        <taxon>Eukaryota</taxon>
        <taxon>Viridiplantae</taxon>
        <taxon>Streptophyta</taxon>
        <taxon>Embryophyta</taxon>
        <taxon>Tracheophyta</taxon>
        <taxon>Spermatophyta</taxon>
        <taxon>Magnoliopsida</taxon>
        <taxon>Liliopsida</taxon>
        <taxon>Zingiberales</taxon>
        <taxon>Zingiberaceae</taxon>
        <taxon>Zingiber</taxon>
    </lineage>
</organism>
<dbReference type="AlphaFoldDB" id="A0A8J5FZ21"/>
<evidence type="ECO:0000313" key="3">
    <source>
        <dbReference type="EMBL" id="KAG6494849.1"/>
    </source>
</evidence>
<dbReference type="Pfam" id="PF00249">
    <property type="entry name" value="Myb_DNA-binding"/>
    <property type="match status" value="1"/>
</dbReference>
<dbReference type="CDD" id="cd00167">
    <property type="entry name" value="SANT"/>
    <property type="match status" value="1"/>
</dbReference>
<evidence type="ECO:0000259" key="2">
    <source>
        <dbReference type="PROSITE" id="PS50090"/>
    </source>
</evidence>
<accession>A0A8J5FZ21</accession>
<feature type="compositionally biased region" description="Acidic residues" evidence="1">
    <location>
        <begin position="360"/>
        <end position="394"/>
    </location>
</feature>
<dbReference type="PROSITE" id="PS50090">
    <property type="entry name" value="MYB_LIKE"/>
    <property type="match status" value="1"/>
</dbReference>
<dbReference type="SMART" id="SM00717">
    <property type="entry name" value="SANT"/>
    <property type="match status" value="1"/>
</dbReference>
<comment type="caution">
    <text evidence="3">The sequence shown here is derived from an EMBL/GenBank/DDBJ whole genome shotgun (WGS) entry which is preliminary data.</text>
</comment>
<gene>
    <name evidence="3" type="ORF">ZIOFF_042631</name>
</gene>
<evidence type="ECO:0000256" key="1">
    <source>
        <dbReference type="SAM" id="MobiDB-lite"/>
    </source>
</evidence>
<reference evidence="3 4" key="1">
    <citation type="submission" date="2020-08" db="EMBL/GenBank/DDBJ databases">
        <title>Plant Genome Project.</title>
        <authorList>
            <person name="Zhang R.-G."/>
        </authorList>
    </citation>
    <scope>NUCLEOTIDE SEQUENCE [LARGE SCALE GENOMIC DNA]</scope>
    <source>
        <tissue evidence="3">Rhizome</tissue>
    </source>
</reference>
<dbReference type="Proteomes" id="UP000734854">
    <property type="component" value="Unassembled WGS sequence"/>
</dbReference>
<feature type="domain" description="Myb-like" evidence="2">
    <location>
        <begin position="293"/>
        <end position="341"/>
    </location>
</feature>